<dbReference type="InterPro" id="IPR001647">
    <property type="entry name" value="HTH_TetR"/>
</dbReference>
<gene>
    <name evidence="6" type="ORF">EUA03_18330</name>
</gene>
<evidence type="ECO:0000313" key="7">
    <source>
        <dbReference type="Proteomes" id="UP000294929"/>
    </source>
</evidence>
<dbReference type="SUPFAM" id="SSF46689">
    <property type="entry name" value="Homeodomain-like"/>
    <property type="match status" value="1"/>
</dbReference>
<dbReference type="PANTHER" id="PTHR30055">
    <property type="entry name" value="HTH-TYPE TRANSCRIPTIONAL REGULATOR RUTR"/>
    <property type="match status" value="1"/>
</dbReference>
<accession>A0A4R5WEF8</accession>
<keyword evidence="3" id="KW-0804">Transcription</keyword>
<dbReference type="Gene3D" id="1.10.357.10">
    <property type="entry name" value="Tetracycline Repressor, domain 2"/>
    <property type="match status" value="1"/>
</dbReference>
<dbReference type="GO" id="GO:0003700">
    <property type="term" value="F:DNA-binding transcription factor activity"/>
    <property type="evidence" value="ECO:0007669"/>
    <property type="project" value="TreeGrafter"/>
</dbReference>
<comment type="caution">
    <text evidence="6">The sequence shown here is derived from an EMBL/GenBank/DDBJ whole genome shotgun (WGS) entry which is preliminary data.</text>
</comment>
<feature type="domain" description="HTH tetR-type" evidence="5">
    <location>
        <begin position="53"/>
        <end position="113"/>
    </location>
</feature>
<keyword evidence="2 4" id="KW-0238">DNA-binding</keyword>
<protein>
    <submittedName>
        <fullName evidence="6">TetR/AcrR family transcriptional regulator</fullName>
    </submittedName>
</protein>
<keyword evidence="1" id="KW-0805">Transcription regulation</keyword>
<sequence>MTTAPIAVLSGGRTRLLDSRRYPQNARQVPLCLNTVALPETPTATPASRRPRGEARRLLLAEAQNRFSRKDYRSTTTREIADAAGVTEHLLFRYFGSKAGLFREAIVLPFTDFVDGFAQTWQTLRPEDTDEQTLARHFVGQLYDVLAEHRGLLLTLVAAEDLGDEMESAGIADIRAALATLGRISTEGMQLRGLTSDQPDLPAHSTVAMIVGMVALRSTLFGDASPSRDTIVDELVQATLHGFLHRTT</sequence>
<dbReference type="PANTHER" id="PTHR30055:SF234">
    <property type="entry name" value="HTH-TYPE TRANSCRIPTIONAL REGULATOR BETI"/>
    <property type="match status" value="1"/>
</dbReference>
<evidence type="ECO:0000259" key="5">
    <source>
        <dbReference type="PROSITE" id="PS50977"/>
    </source>
</evidence>
<name>A0A4R5WEF8_MYCMU</name>
<organism evidence="6 7">
    <name type="scientific">Mycolicibacterium mucogenicum</name>
    <name type="common">Mycobacterium mucogenicum</name>
    <dbReference type="NCBI Taxonomy" id="56689"/>
    <lineage>
        <taxon>Bacteria</taxon>
        <taxon>Bacillati</taxon>
        <taxon>Actinomycetota</taxon>
        <taxon>Actinomycetes</taxon>
        <taxon>Mycobacteriales</taxon>
        <taxon>Mycobacteriaceae</taxon>
        <taxon>Mycolicibacterium</taxon>
    </lineage>
</organism>
<evidence type="ECO:0000256" key="2">
    <source>
        <dbReference type="ARBA" id="ARBA00023125"/>
    </source>
</evidence>
<dbReference type="EMBL" id="SDLO01000015">
    <property type="protein sequence ID" value="TDK87162.1"/>
    <property type="molecule type" value="Genomic_DNA"/>
</dbReference>
<feature type="DNA-binding region" description="H-T-H motif" evidence="4">
    <location>
        <begin position="76"/>
        <end position="95"/>
    </location>
</feature>
<evidence type="ECO:0000313" key="6">
    <source>
        <dbReference type="EMBL" id="TDK87162.1"/>
    </source>
</evidence>
<evidence type="ECO:0000256" key="3">
    <source>
        <dbReference type="ARBA" id="ARBA00023163"/>
    </source>
</evidence>
<dbReference type="PROSITE" id="PS50977">
    <property type="entry name" value="HTH_TETR_2"/>
    <property type="match status" value="1"/>
</dbReference>
<dbReference type="Proteomes" id="UP000294929">
    <property type="component" value="Unassembled WGS sequence"/>
</dbReference>
<dbReference type="InterPro" id="IPR050109">
    <property type="entry name" value="HTH-type_TetR-like_transc_reg"/>
</dbReference>
<dbReference type="InterPro" id="IPR009057">
    <property type="entry name" value="Homeodomain-like_sf"/>
</dbReference>
<evidence type="ECO:0000256" key="1">
    <source>
        <dbReference type="ARBA" id="ARBA00023015"/>
    </source>
</evidence>
<evidence type="ECO:0000256" key="4">
    <source>
        <dbReference type="PROSITE-ProRule" id="PRU00335"/>
    </source>
</evidence>
<proteinExistence type="predicted"/>
<dbReference type="AlphaFoldDB" id="A0A4R5WEF8"/>
<dbReference type="GO" id="GO:0000976">
    <property type="term" value="F:transcription cis-regulatory region binding"/>
    <property type="evidence" value="ECO:0007669"/>
    <property type="project" value="TreeGrafter"/>
</dbReference>
<reference evidence="6 7" key="1">
    <citation type="submission" date="2019-01" db="EMBL/GenBank/DDBJ databases">
        <title>High-quality-draft genome sequences of five non-tuberculosis mycobacteriaceae isolated from a nosocomial environment.</title>
        <authorList>
            <person name="Tiago I."/>
            <person name="Alarico S."/>
            <person name="Pereira S.G."/>
            <person name="Coelho C."/>
            <person name="Maranha A."/>
            <person name="Empadinhas N."/>
        </authorList>
    </citation>
    <scope>NUCLEOTIDE SEQUENCE [LARGE SCALE GENOMIC DNA]</scope>
    <source>
        <strain evidence="6 7">24AIII</strain>
    </source>
</reference>
<dbReference type="Pfam" id="PF00440">
    <property type="entry name" value="TetR_N"/>
    <property type="match status" value="1"/>
</dbReference>